<comment type="caution">
    <text evidence="1">The sequence shown here is derived from an EMBL/GenBank/DDBJ whole genome shotgun (WGS) entry which is preliminary data.</text>
</comment>
<evidence type="ECO:0000313" key="1">
    <source>
        <dbReference type="EMBL" id="KAK4247124.1"/>
    </source>
</evidence>
<protein>
    <recommendedName>
        <fullName evidence="3">Short chain dehydrogenase</fullName>
    </recommendedName>
</protein>
<dbReference type="Pfam" id="PF00106">
    <property type="entry name" value="adh_short"/>
    <property type="match status" value="1"/>
</dbReference>
<dbReference type="PRINTS" id="PR00081">
    <property type="entry name" value="GDHRDH"/>
</dbReference>
<keyword evidence="2" id="KW-1185">Reference proteome</keyword>
<evidence type="ECO:0000313" key="2">
    <source>
        <dbReference type="Proteomes" id="UP001303647"/>
    </source>
</evidence>
<dbReference type="InterPro" id="IPR036291">
    <property type="entry name" value="NAD(P)-bd_dom_sf"/>
</dbReference>
<reference evidence="1" key="1">
    <citation type="journal article" date="2023" name="Mol. Phylogenet. Evol.">
        <title>Genome-scale phylogeny and comparative genomics of the fungal order Sordariales.</title>
        <authorList>
            <person name="Hensen N."/>
            <person name="Bonometti L."/>
            <person name="Westerberg I."/>
            <person name="Brannstrom I.O."/>
            <person name="Guillou S."/>
            <person name="Cros-Aarteil S."/>
            <person name="Calhoun S."/>
            <person name="Haridas S."/>
            <person name="Kuo A."/>
            <person name="Mondo S."/>
            <person name="Pangilinan J."/>
            <person name="Riley R."/>
            <person name="LaButti K."/>
            <person name="Andreopoulos B."/>
            <person name="Lipzen A."/>
            <person name="Chen C."/>
            <person name="Yan M."/>
            <person name="Daum C."/>
            <person name="Ng V."/>
            <person name="Clum A."/>
            <person name="Steindorff A."/>
            <person name="Ohm R.A."/>
            <person name="Martin F."/>
            <person name="Silar P."/>
            <person name="Natvig D.O."/>
            <person name="Lalanne C."/>
            <person name="Gautier V."/>
            <person name="Ament-Velasquez S.L."/>
            <person name="Kruys A."/>
            <person name="Hutchinson M.I."/>
            <person name="Powell A.J."/>
            <person name="Barry K."/>
            <person name="Miller A.N."/>
            <person name="Grigoriev I.V."/>
            <person name="Debuchy R."/>
            <person name="Gladieux P."/>
            <person name="Hiltunen Thoren M."/>
            <person name="Johannesson H."/>
        </authorList>
    </citation>
    <scope>NUCLEOTIDE SEQUENCE</scope>
    <source>
        <strain evidence="1">CBS 359.72</strain>
    </source>
</reference>
<dbReference type="Gene3D" id="3.40.50.720">
    <property type="entry name" value="NAD(P)-binding Rossmann-like Domain"/>
    <property type="match status" value="1"/>
</dbReference>
<dbReference type="InterPro" id="IPR002347">
    <property type="entry name" value="SDR_fam"/>
</dbReference>
<evidence type="ECO:0008006" key="3">
    <source>
        <dbReference type="Google" id="ProtNLM"/>
    </source>
</evidence>
<reference evidence="1" key="2">
    <citation type="submission" date="2023-05" db="EMBL/GenBank/DDBJ databases">
        <authorList>
            <consortium name="Lawrence Berkeley National Laboratory"/>
            <person name="Steindorff A."/>
            <person name="Hensen N."/>
            <person name="Bonometti L."/>
            <person name="Westerberg I."/>
            <person name="Brannstrom I.O."/>
            <person name="Guillou S."/>
            <person name="Cros-Aarteil S."/>
            <person name="Calhoun S."/>
            <person name="Haridas S."/>
            <person name="Kuo A."/>
            <person name="Mondo S."/>
            <person name="Pangilinan J."/>
            <person name="Riley R."/>
            <person name="Labutti K."/>
            <person name="Andreopoulos B."/>
            <person name="Lipzen A."/>
            <person name="Chen C."/>
            <person name="Yanf M."/>
            <person name="Daum C."/>
            <person name="Ng V."/>
            <person name="Clum A."/>
            <person name="Ohm R."/>
            <person name="Martin F."/>
            <person name="Silar P."/>
            <person name="Natvig D."/>
            <person name="Lalanne C."/>
            <person name="Gautier V."/>
            <person name="Ament-Velasquez S.L."/>
            <person name="Kruys A."/>
            <person name="Hutchinson M.I."/>
            <person name="Powell A.J."/>
            <person name="Barry K."/>
            <person name="Miller A.N."/>
            <person name="Grigoriev I.V."/>
            <person name="Debuchy R."/>
            <person name="Gladieux P."/>
            <person name="Thoren M.H."/>
            <person name="Johannesson H."/>
        </authorList>
    </citation>
    <scope>NUCLEOTIDE SEQUENCE</scope>
    <source>
        <strain evidence="1">CBS 359.72</strain>
    </source>
</reference>
<organism evidence="1 2">
    <name type="scientific">Corynascus novoguineensis</name>
    <dbReference type="NCBI Taxonomy" id="1126955"/>
    <lineage>
        <taxon>Eukaryota</taxon>
        <taxon>Fungi</taxon>
        <taxon>Dikarya</taxon>
        <taxon>Ascomycota</taxon>
        <taxon>Pezizomycotina</taxon>
        <taxon>Sordariomycetes</taxon>
        <taxon>Sordariomycetidae</taxon>
        <taxon>Sordariales</taxon>
        <taxon>Chaetomiaceae</taxon>
        <taxon>Corynascus</taxon>
    </lineage>
</organism>
<dbReference type="PANTHER" id="PTHR43431:SF7">
    <property type="entry name" value="OXIDOREDUCTASE, SHORT CHAIN DEHYDROGENASE_REDUCTASE FAMILY (AFU_ORTHOLOGUE AFUA_5G14000)"/>
    <property type="match status" value="1"/>
</dbReference>
<dbReference type="SUPFAM" id="SSF51735">
    <property type="entry name" value="NAD(P)-binding Rossmann-fold domains"/>
    <property type="match status" value="1"/>
</dbReference>
<name>A0AAN7CRR7_9PEZI</name>
<dbReference type="EMBL" id="MU857660">
    <property type="protein sequence ID" value="KAK4247124.1"/>
    <property type="molecule type" value="Genomic_DNA"/>
</dbReference>
<gene>
    <name evidence="1" type="ORF">C7999DRAFT_32494</name>
</gene>
<sequence length="251" mass="26441">MASTKAFYAVIAGVGAGTGRSVALRFAKAYPVVLLARSPSSYTDIVAEIKQQGGEARGISTDTSDPAAVASAFETIKADFEQEKGLKLAAAVYNVGAGFAIKSFLEVSVSDLDASLAANARGLFNFAQATLPSLLEAVPSSPYPPSLLITGATASVRGSARFGTFAAGKFAVRALGQSLAREFGPRGVHVAHVVVDGVIDIPRTKGYTVNEGKEDGKINADAIAESYWHLHTQHRSSFTQELDLRPYVEKF</sequence>
<dbReference type="Proteomes" id="UP001303647">
    <property type="component" value="Unassembled WGS sequence"/>
</dbReference>
<proteinExistence type="predicted"/>
<accession>A0AAN7CRR7</accession>
<dbReference type="AlphaFoldDB" id="A0AAN7CRR7"/>
<dbReference type="PANTHER" id="PTHR43431">
    <property type="entry name" value="OXIDOREDUCTASE, SHORT CHAIN DEHYDROGENASE/REDUCTASE FAMILY (AFU_ORTHOLOGUE AFUA_5G14000)"/>
    <property type="match status" value="1"/>
</dbReference>